<evidence type="ECO:0000313" key="3">
    <source>
        <dbReference type="Proteomes" id="UP001180020"/>
    </source>
</evidence>
<reference evidence="2" key="2">
    <citation type="submission" date="2023-06" db="EMBL/GenBank/DDBJ databases">
        <authorList>
            <person name="Ma L."/>
            <person name="Liu K.-W."/>
            <person name="Li Z."/>
            <person name="Hsiao Y.-Y."/>
            <person name="Qi Y."/>
            <person name="Fu T."/>
            <person name="Tang G."/>
            <person name="Zhang D."/>
            <person name="Sun W.-H."/>
            <person name="Liu D.-K."/>
            <person name="Li Y."/>
            <person name="Chen G.-Z."/>
            <person name="Liu X.-D."/>
            <person name="Liao X.-Y."/>
            <person name="Jiang Y.-T."/>
            <person name="Yu X."/>
            <person name="Hao Y."/>
            <person name="Huang J."/>
            <person name="Zhao X.-W."/>
            <person name="Ke S."/>
            <person name="Chen Y.-Y."/>
            <person name="Wu W.-L."/>
            <person name="Hsu J.-L."/>
            <person name="Lin Y.-F."/>
            <person name="Huang M.-D."/>
            <person name="Li C.-Y."/>
            <person name="Huang L."/>
            <person name="Wang Z.-W."/>
            <person name="Zhao X."/>
            <person name="Zhong W.-Y."/>
            <person name="Peng D.-H."/>
            <person name="Ahmad S."/>
            <person name="Lan S."/>
            <person name="Zhang J.-S."/>
            <person name="Tsai W.-C."/>
            <person name="Van De Peer Y."/>
            <person name="Liu Z.-J."/>
        </authorList>
    </citation>
    <scope>NUCLEOTIDE SEQUENCE</scope>
    <source>
        <strain evidence="2">CP</strain>
        <tissue evidence="2">Leaves</tissue>
    </source>
</reference>
<organism evidence="2 3">
    <name type="scientific">Acorus calamus</name>
    <name type="common">Sweet flag</name>
    <dbReference type="NCBI Taxonomy" id="4465"/>
    <lineage>
        <taxon>Eukaryota</taxon>
        <taxon>Viridiplantae</taxon>
        <taxon>Streptophyta</taxon>
        <taxon>Embryophyta</taxon>
        <taxon>Tracheophyta</taxon>
        <taxon>Spermatophyta</taxon>
        <taxon>Magnoliopsida</taxon>
        <taxon>Liliopsida</taxon>
        <taxon>Acoraceae</taxon>
        <taxon>Acorus</taxon>
    </lineage>
</organism>
<reference evidence="2" key="1">
    <citation type="journal article" date="2023" name="Nat. Commun.">
        <title>Diploid and tetraploid genomes of Acorus and the evolution of monocots.</title>
        <authorList>
            <person name="Ma L."/>
            <person name="Liu K.W."/>
            <person name="Li Z."/>
            <person name="Hsiao Y.Y."/>
            <person name="Qi Y."/>
            <person name="Fu T."/>
            <person name="Tang G.D."/>
            <person name="Zhang D."/>
            <person name="Sun W.H."/>
            <person name="Liu D.K."/>
            <person name="Li Y."/>
            <person name="Chen G.Z."/>
            <person name="Liu X.D."/>
            <person name="Liao X.Y."/>
            <person name="Jiang Y.T."/>
            <person name="Yu X."/>
            <person name="Hao Y."/>
            <person name="Huang J."/>
            <person name="Zhao X.W."/>
            <person name="Ke S."/>
            <person name="Chen Y.Y."/>
            <person name="Wu W.L."/>
            <person name="Hsu J.L."/>
            <person name="Lin Y.F."/>
            <person name="Huang M.D."/>
            <person name="Li C.Y."/>
            <person name="Huang L."/>
            <person name="Wang Z.W."/>
            <person name="Zhao X."/>
            <person name="Zhong W.Y."/>
            <person name="Peng D.H."/>
            <person name="Ahmad S."/>
            <person name="Lan S."/>
            <person name="Zhang J.S."/>
            <person name="Tsai W.C."/>
            <person name="Van de Peer Y."/>
            <person name="Liu Z.J."/>
        </authorList>
    </citation>
    <scope>NUCLEOTIDE SEQUENCE</scope>
    <source>
        <strain evidence="2">CP</strain>
    </source>
</reference>
<name>A0AAV9D9L6_ACOCL</name>
<proteinExistence type="predicted"/>
<feature type="compositionally biased region" description="Basic and acidic residues" evidence="1">
    <location>
        <begin position="14"/>
        <end position="32"/>
    </location>
</feature>
<feature type="region of interest" description="Disordered" evidence="1">
    <location>
        <begin position="1"/>
        <end position="32"/>
    </location>
</feature>
<protein>
    <submittedName>
        <fullName evidence="2">Uncharacterized protein</fullName>
    </submittedName>
</protein>
<dbReference type="AlphaFoldDB" id="A0AAV9D9L6"/>
<keyword evidence="3" id="KW-1185">Reference proteome</keyword>
<dbReference type="Proteomes" id="UP001180020">
    <property type="component" value="Unassembled WGS sequence"/>
</dbReference>
<comment type="caution">
    <text evidence="2">The sequence shown here is derived from an EMBL/GenBank/DDBJ whole genome shotgun (WGS) entry which is preliminary data.</text>
</comment>
<gene>
    <name evidence="2" type="ORF">QJS10_CPB14g00551</name>
</gene>
<sequence length="74" mass="8692">MDQRENSSAGTDLQNRRELERDLHNKPIKGDREVARPMEELIVKFPPLKKHLYSVKKSKPLKGEMIMKKFSNDN</sequence>
<evidence type="ECO:0000313" key="2">
    <source>
        <dbReference type="EMBL" id="KAK1297880.1"/>
    </source>
</evidence>
<feature type="compositionally biased region" description="Polar residues" evidence="1">
    <location>
        <begin position="1"/>
        <end position="13"/>
    </location>
</feature>
<evidence type="ECO:0000256" key="1">
    <source>
        <dbReference type="SAM" id="MobiDB-lite"/>
    </source>
</evidence>
<dbReference type="EMBL" id="JAUJYO010000014">
    <property type="protein sequence ID" value="KAK1297880.1"/>
    <property type="molecule type" value="Genomic_DNA"/>
</dbReference>
<accession>A0AAV9D9L6</accession>